<sequence length="71" mass="8184">REVGTCPRTLRLFYHDLADPDAKIIYRVDGMPVTPVNGSIIFTGKGQHILQIEITETPERKWDIEYKLNVD</sequence>
<name>A0A5M5C074_BACOV</name>
<comment type="caution">
    <text evidence="1">The sequence shown here is derived from an EMBL/GenBank/DDBJ whole genome shotgun (WGS) entry which is preliminary data.</text>
</comment>
<gene>
    <name evidence="1" type="ORF">F3D71_22300</name>
</gene>
<accession>A0A5M5C074</accession>
<reference evidence="1 2" key="1">
    <citation type="journal article" date="2019" name="Nat. Med.">
        <title>A library of human gut bacterial isolates paired with longitudinal multiomics data enables mechanistic microbiome research.</title>
        <authorList>
            <person name="Poyet M."/>
            <person name="Groussin M."/>
            <person name="Gibbons S.M."/>
            <person name="Avila-Pacheco J."/>
            <person name="Jiang X."/>
            <person name="Kearney S.M."/>
            <person name="Perrotta A.R."/>
            <person name="Berdy B."/>
            <person name="Zhao S."/>
            <person name="Lieberman T.D."/>
            <person name="Swanson P.K."/>
            <person name="Smith M."/>
            <person name="Roesemann S."/>
            <person name="Alexander J.E."/>
            <person name="Rich S.A."/>
            <person name="Livny J."/>
            <person name="Vlamakis H."/>
            <person name="Clish C."/>
            <person name="Bullock K."/>
            <person name="Deik A."/>
            <person name="Scott J."/>
            <person name="Pierce K.A."/>
            <person name="Xavier R.J."/>
            <person name="Alm E.J."/>
        </authorList>
    </citation>
    <scope>NUCLEOTIDE SEQUENCE [LARGE SCALE GENOMIC DNA]</scope>
    <source>
        <strain evidence="1 2">BIOML-A163</strain>
    </source>
</reference>
<proteinExistence type="predicted"/>
<evidence type="ECO:0000313" key="2">
    <source>
        <dbReference type="Proteomes" id="UP000323717"/>
    </source>
</evidence>
<dbReference type="AlphaFoldDB" id="A0A5M5C074"/>
<protein>
    <submittedName>
        <fullName evidence="1">Fibronectin type III domain-containing protein</fullName>
    </submittedName>
</protein>
<dbReference type="EMBL" id="VWLE01000439">
    <property type="protein sequence ID" value="KAA3942723.1"/>
    <property type="molecule type" value="Genomic_DNA"/>
</dbReference>
<organism evidence="1 2">
    <name type="scientific">Bacteroides ovatus</name>
    <dbReference type="NCBI Taxonomy" id="28116"/>
    <lineage>
        <taxon>Bacteria</taxon>
        <taxon>Pseudomonadati</taxon>
        <taxon>Bacteroidota</taxon>
        <taxon>Bacteroidia</taxon>
        <taxon>Bacteroidales</taxon>
        <taxon>Bacteroidaceae</taxon>
        <taxon>Bacteroides</taxon>
    </lineage>
</organism>
<dbReference type="Proteomes" id="UP000323717">
    <property type="component" value="Unassembled WGS sequence"/>
</dbReference>
<feature type="non-terminal residue" evidence="1">
    <location>
        <position position="1"/>
    </location>
</feature>
<evidence type="ECO:0000313" key="1">
    <source>
        <dbReference type="EMBL" id="KAA3942723.1"/>
    </source>
</evidence>